<dbReference type="Proteomes" id="UP000006469">
    <property type="component" value="Chromosome"/>
</dbReference>
<dbReference type="RefSeq" id="WP_004058145.1">
    <property type="nucleotide sequence ID" value="NC_017941.2"/>
</dbReference>
<evidence type="ECO:0000313" key="3">
    <source>
        <dbReference type="EMBL" id="EMA02641.1"/>
    </source>
</evidence>
<reference evidence="1" key="5">
    <citation type="submission" date="2014-05" db="EMBL/GenBank/DDBJ databases">
        <authorList>
            <person name="Wang L."/>
            <person name="Yang H."/>
            <person name="Xiang H."/>
        </authorList>
    </citation>
    <scope>NUCLEOTIDE SEQUENCE</scope>
    <source>
        <strain evidence="1">CGMCC 1.2087</strain>
    </source>
</reference>
<dbReference type="Proteomes" id="UP000299011">
    <property type="component" value="Chromosome"/>
</dbReference>
<evidence type="ECO:0000313" key="7">
    <source>
        <dbReference type="Proteomes" id="UP000027075"/>
    </source>
</evidence>
<name>I3R1H5_HALMT</name>
<dbReference type="KEGG" id="hme:HFX_0349"/>
<dbReference type="GeneID" id="40155716"/>
<reference evidence="1" key="1">
    <citation type="journal article" date="2012" name="Appl. Environ. Microbiol.">
        <title>Identification of the haloarchaeal phasin (PhaP) that functions in polyhydroxyalkanoate accumulation and granule formation in Haloferax mediterranei.</title>
        <authorList>
            <person name="Cai S."/>
            <person name="Cai L."/>
            <person name="Liu H."/>
            <person name="Liu X."/>
            <person name="Han J."/>
            <person name="Zhou J."/>
            <person name="Xiang H."/>
        </authorList>
    </citation>
    <scope>NUCLEOTIDE SEQUENCE</scope>
    <source>
        <strain evidence="1">CGMCC 1.2087</strain>
    </source>
</reference>
<protein>
    <submittedName>
        <fullName evidence="1">Uncharacterized protein</fullName>
    </submittedName>
</protein>
<reference evidence="3 6" key="3">
    <citation type="journal article" date="2014" name="PLoS Genet.">
        <title>Phylogenetically driven sequencing of extremely halophilic archaea reveals strategies for static and dynamic osmo-response.</title>
        <authorList>
            <person name="Becker E.A."/>
            <person name="Seitzer P.M."/>
            <person name="Tritt A."/>
            <person name="Larsen D."/>
            <person name="Krusor M."/>
            <person name="Yao A.I."/>
            <person name="Wu D."/>
            <person name="Madern D."/>
            <person name="Eisen J.A."/>
            <person name="Darling A.E."/>
            <person name="Facciotti M.T."/>
        </authorList>
    </citation>
    <scope>NUCLEOTIDE SEQUENCE [LARGE SCALE GENOMIC DNA]</scope>
    <source>
        <strain evidence="3">ATCC 33500</strain>
        <strain evidence="6">ATCC 33500 / DSM 1411 / JCM 8866 / NBRC 14739 / NCIMB 2177 / R-4</strain>
    </source>
</reference>
<evidence type="ECO:0000313" key="5">
    <source>
        <dbReference type="Proteomes" id="UP000006469"/>
    </source>
</evidence>
<reference evidence="2 7" key="4">
    <citation type="submission" date="2014-04" db="EMBL/GenBank/DDBJ databases">
        <title>Transcriptional profiles of Haloferax mediterranei on the basis of nitrogen availability.</title>
        <authorList>
            <person name="Bautista V."/>
        </authorList>
    </citation>
    <scope>NUCLEOTIDE SEQUENCE [LARGE SCALE GENOMIC DNA]</scope>
    <source>
        <strain evidence="2">ATCC 33500</strain>
        <strain evidence="7">ATCC 33500 / DSM 1411 / JCM 8866 / NBRC 14739 / NCIMB 2177 / R-4</strain>
    </source>
</reference>
<dbReference type="Proteomes" id="UP000027075">
    <property type="component" value="Chromosome"/>
</dbReference>
<evidence type="ECO:0000313" key="6">
    <source>
        <dbReference type="Proteomes" id="UP000011603"/>
    </source>
</evidence>
<evidence type="ECO:0000313" key="1">
    <source>
        <dbReference type="EMBL" id="AFK18085.1"/>
    </source>
</evidence>
<reference evidence="1 5" key="2">
    <citation type="journal article" date="2012" name="J. Bacteriol.">
        <title>Complete genome sequence of the metabolically versatile halophilic archaeon Haloferax mediterranei, a poly(3-hydroxybutyrate-co-3-hydroxyvalerate) producer.</title>
        <authorList>
            <person name="Han J."/>
            <person name="Zhang F."/>
            <person name="Hou J."/>
            <person name="Liu X."/>
            <person name="Li M."/>
            <person name="Liu H."/>
            <person name="Cai L."/>
            <person name="Zhang B."/>
            <person name="Chen Y."/>
            <person name="Zhou J."/>
            <person name="Hu S."/>
            <person name="Xiang H."/>
        </authorList>
    </citation>
    <scope>NUCLEOTIDE SEQUENCE [LARGE SCALE GENOMIC DNA]</scope>
    <source>
        <strain evidence="5">ATCC 33500 / DSM 1411 / JCM 8866 / NBRC 14739 / NCIMB 2177 / R-4</strain>
        <strain evidence="1">CGMCC 1.2087</strain>
    </source>
</reference>
<dbReference type="PATRIC" id="fig|523841.21.peg.1755"/>
<dbReference type="Proteomes" id="UP000011603">
    <property type="component" value="Unassembled WGS sequence"/>
</dbReference>
<evidence type="ECO:0000313" key="8">
    <source>
        <dbReference type="Proteomes" id="UP000299011"/>
    </source>
</evidence>
<proteinExistence type="predicted"/>
<dbReference type="PaxDb" id="523841-HFX_0349"/>
<organism evidence="1 5">
    <name type="scientific">Haloferax mediterranei (strain ATCC 33500 / DSM 1411 / JCM 8866 / NBRC 14739 / NCIMB 2177 / R-4)</name>
    <name type="common">Halobacterium mediterranei</name>
    <dbReference type="NCBI Taxonomy" id="523841"/>
    <lineage>
        <taxon>Archaea</taxon>
        <taxon>Methanobacteriati</taxon>
        <taxon>Methanobacteriota</taxon>
        <taxon>Stenosarchaea group</taxon>
        <taxon>Halobacteria</taxon>
        <taxon>Halobacteriales</taxon>
        <taxon>Haloferacaceae</taxon>
        <taxon>Haloferax</taxon>
    </lineage>
</organism>
<evidence type="ECO:0000313" key="2">
    <source>
        <dbReference type="EMBL" id="AHZ22504.1"/>
    </source>
</evidence>
<dbReference type="EMBL" id="CP039139">
    <property type="protein sequence ID" value="QCQ74621.1"/>
    <property type="molecule type" value="Genomic_DNA"/>
</dbReference>
<dbReference type="EMBL" id="CP007551">
    <property type="protein sequence ID" value="AHZ22504.1"/>
    <property type="molecule type" value="Genomic_DNA"/>
</dbReference>
<accession>I3R1H5</accession>
<dbReference type="EMBL" id="CP001868">
    <property type="protein sequence ID" value="AFK18085.1"/>
    <property type="molecule type" value="Genomic_DNA"/>
</dbReference>
<keyword evidence="6" id="KW-1185">Reference proteome</keyword>
<dbReference type="AlphaFoldDB" id="I3R1H5"/>
<evidence type="ECO:0000313" key="4">
    <source>
        <dbReference type="EMBL" id="QCQ74621.1"/>
    </source>
</evidence>
<dbReference type="OrthoDB" id="284679at2157"/>
<dbReference type="HOGENOM" id="CLU_2010045_0_0_2"/>
<gene>
    <name evidence="1" type="ordered locus">HFX_0349</name>
    <name evidence="2" type="ORF">BM92_07510</name>
    <name evidence="3" type="ORF">C439_08660</name>
    <name evidence="4" type="ORF">E6P09_04825</name>
</gene>
<sequence>MQTGHGTPPSDPTALFHDIVSTLRETRSGVHQHRMAQTLLQKDASGSRLVALIDDAERAVFFNPASRTLEAVPFDRDGTHESDAKSLSQRLSDPTAWVETHAASLEWVHPHYRWACGMSREDE</sequence>
<dbReference type="EMBL" id="AOLO01000007">
    <property type="protein sequence ID" value="EMA02641.1"/>
    <property type="molecule type" value="Genomic_DNA"/>
</dbReference>
<reference evidence="4 8" key="6">
    <citation type="submission" date="2019-04" db="EMBL/GenBank/DDBJ databases">
        <title>Methylomes of two halophilic Archaea, Haloarcula marismortui and Haloferax mediterranei.</title>
        <authorList>
            <person name="DasSarma S."/>
            <person name="DasSarma P."/>
            <person name="DasSarma S."/>
            <person name="Fomenkov A."/>
            <person name="Vincze T."/>
            <person name="Anton B.P."/>
            <person name="Roberts R.J."/>
        </authorList>
    </citation>
    <scope>NUCLEOTIDE SEQUENCE [LARGE SCALE GENOMIC DNA]</scope>
    <source>
        <strain evidence="4">ATCC 33500</strain>
        <strain evidence="8">ATCC 33500 / DSM 1411 / JCM 8866 / NBRC 14739 / NCIMB 2177 / R-4</strain>
    </source>
</reference>
<dbReference type="eggNOG" id="arCOG13587">
    <property type="taxonomic scope" value="Archaea"/>
</dbReference>